<evidence type="ECO:0000313" key="1">
    <source>
        <dbReference type="EMBL" id="KAI4457682.1"/>
    </source>
</evidence>
<sequence length="113" mass="13274">MYIYLLAHGVFDVREHKFLISGHSFMGCDRDFGHIEKRKRVMKAMIPEDLHNIIKSAVYNPPFEIVDMEKHGFWNLKEAAEDLIDIKNLNIRKAAKSLASMINFLEREEHKKC</sequence>
<keyword evidence="2" id="KW-1185">Reference proteome</keyword>
<protein>
    <submittedName>
        <fullName evidence="1">F-box/tpr repeat protein pof3</fullName>
    </submittedName>
</protein>
<comment type="caution">
    <text evidence="1">The sequence shown here is derived from an EMBL/GenBank/DDBJ whole genome shotgun (WGS) entry which is preliminary data.</text>
</comment>
<reference evidence="1" key="1">
    <citation type="submission" date="2022-04" db="EMBL/GenBank/DDBJ databases">
        <title>Chromosome-scale genome assembly of Holotrichia oblita Faldermann.</title>
        <authorList>
            <person name="Rongchong L."/>
        </authorList>
    </citation>
    <scope>NUCLEOTIDE SEQUENCE</scope>
    <source>
        <strain evidence="1">81SQS9</strain>
    </source>
</reference>
<name>A0ACB9SUJ8_HOLOL</name>
<gene>
    <name evidence="1" type="ORF">MML48_7g00015231</name>
</gene>
<dbReference type="EMBL" id="CM043021">
    <property type="protein sequence ID" value="KAI4457682.1"/>
    <property type="molecule type" value="Genomic_DNA"/>
</dbReference>
<accession>A0ACB9SUJ8</accession>
<dbReference type="Proteomes" id="UP001056778">
    <property type="component" value="Chromosome 7"/>
</dbReference>
<evidence type="ECO:0000313" key="2">
    <source>
        <dbReference type="Proteomes" id="UP001056778"/>
    </source>
</evidence>
<organism evidence="1 2">
    <name type="scientific">Holotrichia oblita</name>
    <name type="common">Chafer beetle</name>
    <dbReference type="NCBI Taxonomy" id="644536"/>
    <lineage>
        <taxon>Eukaryota</taxon>
        <taxon>Metazoa</taxon>
        <taxon>Ecdysozoa</taxon>
        <taxon>Arthropoda</taxon>
        <taxon>Hexapoda</taxon>
        <taxon>Insecta</taxon>
        <taxon>Pterygota</taxon>
        <taxon>Neoptera</taxon>
        <taxon>Endopterygota</taxon>
        <taxon>Coleoptera</taxon>
        <taxon>Polyphaga</taxon>
        <taxon>Scarabaeiformia</taxon>
        <taxon>Scarabaeidae</taxon>
        <taxon>Melolonthinae</taxon>
        <taxon>Holotrichia</taxon>
    </lineage>
</organism>
<proteinExistence type="predicted"/>